<evidence type="ECO:0000259" key="21">
    <source>
        <dbReference type="Pfam" id="PF00391"/>
    </source>
</evidence>
<evidence type="ECO:0000256" key="17">
    <source>
        <dbReference type="PIRNR" id="PIRNR000732"/>
    </source>
</evidence>
<dbReference type="SUPFAM" id="SSF51621">
    <property type="entry name" value="Phosphoenolpyruvate/pyruvate domain"/>
    <property type="match status" value="1"/>
</dbReference>
<feature type="active site" description="Tele-phosphohistidine intermediate" evidence="18">
    <location>
        <position position="191"/>
    </location>
</feature>
<dbReference type="InterPro" id="IPR036618">
    <property type="entry name" value="PtsI_HPr-bd_sf"/>
</dbReference>
<keyword evidence="8 17" id="KW-0813">Transport</keyword>
<comment type="catalytic activity">
    <reaction evidence="1 17">
        <text>L-histidyl-[protein] + phosphoenolpyruvate = N(pros)-phospho-L-histidyl-[protein] + pyruvate</text>
        <dbReference type="Rhea" id="RHEA:23880"/>
        <dbReference type="Rhea" id="RHEA-COMP:9745"/>
        <dbReference type="Rhea" id="RHEA-COMP:9746"/>
        <dbReference type="ChEBI" id="CHEBI:15361"/>
        <dbReference type="ChEBI" id="CHEBI:29979"/>
        <dbReference type="ChEBI" id="CHEBI:58702"/>
        <dbReference type="ChEBI" id="CHEBI:64837"/>
        <dbReference type="EC" id="2.7.3.9"/>
    </reaction>
</comment>
<protein>
    <recommendedName>
        <fullName evidence="7 17">Phosphoenolpyruvate-protein phosphotransferase</fullName>
        <ecNumber evidence="6 17">2.7.3.9</ecNumber>
    </recommendedName>
    <alternativeName>
        <fullName evidence="16 17">Phosphotransferase system, enzyme I</fullName>
    </alternativeName>
</protein>
<dbReference type="Pfam" id="PF00391">
    <property type="entry name" value="PEP-utilizers"/>
    <property type="match status" value="1"/>
</dbReference>
<evidence type="ECO:0000256" key="16">
    <source>
        <dbReference type="ARBA" id="ARBA00033235"/>
    </source>
</evidence>
<feature type="domain" description="Phosphotransferase system enzyme I N-terminal" evidence="23">
    <location>
        <begin position="5"/>
        <end position="128"/>
    </location>
</feature>
<dbReference type="Proteomes" id="UP000425960">
    <property type="component" value="Chromosome"/>
</dbReference>
<evidence type="ECO:0000256" key="11">
    <source>
        <dbReference type="ARBA" id="ARBA00022679"/>
    </source>
</evidence>
<evidence type="ECO:0000256" key="8">
    <source>
        <dbReference type="ARBA" id="ARBA00022448"/>
    </source>
</evidence>
<dbReference type="InterPro" id="IPR008279">
    <property type="entry name" value="PEP-util_enz_mobile_dom"/>
</dbReference>
<comment type="function">
    <text evidence="3 17">General (non sugar-specific) component of the phosphoenolpyruvate-dependent sugar phosphotransferase system (sugar PTS). This major carbohydrate active-transport system catalyzes the phosphorylation of incoming sugar substrates concomitantly with their translocation across the cell membrane. Enzyme I transfers the phosphoryl group from phosphoenolpyruvate (PEP) to the phosphoryl carrier protein (HPr).</text>
</comment>
<dbReference type="AlphaFoldDB" id="A0A5K7ZSD3"/>
<dbReference type="PANTHER" id="PTHR46244:SF3">
    <property type="entry name" value="PHOSPHOENOLPYRUVATE-PROTEIN PHOSPHOTRANSFERASE"/>
    <property type="match status" value="1"/>
</dbReference>
<evidence type="ECO:0000256" key="14">
    <source>
        <dbReference type="ARBA" id="ARBA00022777"/>
    </source>
</evidence>
<evidence type="ECO:0000256" key="15">
    <source>
        <dbReference type="ARBA" id="ARBA00022842"/>
    </source>
</evidence>
<dbReference type="GO" id="GO:0005737">
    <property type="term" value="C:cytoplasm"/>
    <property type="evidence" value="ECO:0007669"/>
    <property type="project" value="UniProtKB-SubCell"/>
</dbReference>
<dbReference type="GO" id="GO:0016301">
    <property type="term" value="F:kinase activity"/>
    <property type="evidence" value="ECO:0007669"/>
    <property type="project" value="UniProtKB-KW"/>
</dbReference>
<comment type="similarity">
    <text evidence="5 17">Belongs to the PEP-utilizing enzyme family.</text>
</comment>
<feature type="binding site" evidence="20">
    <location>
        <position position="429"/>
    </location>
    <ligand>
        <name>Mg(2+)</name>
        <dbReference type="ChEBI" id="CHEBI:18420"/>
    </ligand>
</feature>
<dbReference type="InterPro" id="IPR015813">
    <property type="entry name" value="Pyrv/PenolPyrv_kinase-like_dom"/>
</dbReference>
<evidence type="ECO:0000256" key="12">
    <source>
        <dbReference type="ARBA" id="ARBA00022683"/>
    </source>
</evidence>
<evidence type="ECO:0000313" key="25">
    <source>
        <dbReference type="Proteomes" id="UP000425960"/>
    </source>
</evidence>
<evidence type="ECO:0000256" key="6">
    <source>
        <dbReference type="ARBA" id="ARBA00012232"/>
    </source>
</evidence>
<proteinExistence type="inferred from homology"/>
<dbReference type="SUPFAM" id="SSF52009">
    <property type="entry name" value="Phosphohistidine domain"/>
    <property type="match status" value="1"/>
</dbReference>
<dbReference type="Pfam" id="PF05524">
    <property type="entry name" value="PEP-utilisers_N"/>
    <property type="match status" value="1"/>
</dbReference>
<evidence type="ECO:0000256" key="10">
    <source>
        <dbReference type="ARBA" id="ARBA00022597"/>
    </source>
</evidence>
<dbReference type="KEGG" id="dov:DSCO28_36910"/>
<dbReference type="GO" id="GO:0046872">
    <property type="term" value="F:metal ion binding"/>
    <property type="evidence" value="ECO:0007669"/>
    <property type="project" value="UniProtKB-KW"/>
</dbReference>
<keyword evidence="13 17" id="KW-0479">Metal-binding</keyword>
<feature type="binding site" evidence="19">
    <location>
        <begin position="452"/>
        <end position="453"/>
    </location>
    <ligand>
        <name>phosphoenolpyruvate</name>
        <dbReference type="ChEBI" id="CHEBI:58702"/>
    </ligand>
</feature>
<evidence type="ECO:0000256" key="9">
    <source>
        <dbReference type="ARBA" id="ARBA00022490"/>
    </source>
</evidence>
<reference evidence="24 25" key="1">
    <citation type="submission" date="2019-11" db="EMBL/GenBank/DDBJ databases">
        <title>Comparative genomics of hydrocarbon-degrading Desulfosarcina strains.</title>
        <authorList>
            <person name="Watanabe M."/>
            <person name="Kojima H."/>
            <person name="Fukui M."/>
        </authorList>
    </citation>
    <scope>NUCLEOTIDE SEQUENCE [LARGE SCALE GENOMIC DNA]</scope>
    <source>
        <strain evidence="24 25">28bB2T</strain>
    </source>
</reference>
<evidence type="ECO:0000256" key="7">
    <source>
        <dbReference type="ARBA" id="ARBA00016544"/>
    </source>
</evidence>
<dbReference type="InterPro" id="IPR006318">
    <property type="entry name" value="PTS_EI-like"/>
</dbReference>
<dbReference type="Gene3D" id="1.10.274.10">
    <property type="entry name" value="PtsI, HPr-binding domain"/>
    <property type="match status" value="1"/>
</dbReference>
<organism evidence="24 25">
    <name type="scientific">Desulfosarcina ovata subsp. sediminis</name>
    <dbReference type="NCBI Taxonomy" id="885957"/>
    <lineage>
        <taxon>Bacteria</taxon>
        <taxon>Pseudomonadati</taxon>
        <taxon>Thermodesulfobacteriota</taxon>
        <taxon>Desulfobacteria</taxon>
        <taxon>Desulfobacterales</taxon>
        <taxon>Desulfosarcinaceae</taxon>
        <taxon>Desulfosarcina</taxon>
    </lineage>
</organism>
<dbReference type="InterPro" id="IPR008731">
    <property type="entry name" value="PTS_EIN"/>
</dbReference>
<evidence type="ECO:0000256" key="4">
    <source>
        <dbReference type="ARBA" id="ARBA00004496"/>
    </source>
</evidence>
<dbReference type="GO" id="GO:0008965">
    <property type="term" value="F:phosphoenolpyruvate-protein phosphotransferase activity"/>
    <property type="evidence" value="ECO:0007669"/>
    <property type="project" value="UniProtKB-EC"/>
</dbReference>
<feature type="binding site" evidence="19">
    <location>
        <position position="335"/>
    </location>
    <ligand>
        <name>phosphoenolpyruvate</name>
        <dbReference type="ChEBI" id="CHEBI:58702"/>
    </ligand>
</feature>
<dbReference type="InterPro" id="IPR040442">
    <property type="entry name" value="Pyrv_kinase-like_dom_sf"/>
</dbReference>
<dbReference type="NCBIfam" id="TIGR01417">
    <property type="entry name" value="PTS_I_fam"/>
    <property type="match status" value="1"/>
</dbReference>
<dbReference type="Gene3D" id="3.50.30.10">
    <property type="entry name" value="Phosphohistidine domain"/>
    <property type="match status" value="1"/>
</dbReference>
<keyword evidence="12 17" id="KW-0598">Phosphotransferase system</keyword>
<gene>
    <name evidence="24" type="primary">ptsI_2</name>
    <name evidence="24" type="ORF">DSCO28_36910</name>
</gene>
<name>A0A5K7ZSD3_9BACT</name>
<keyword evidence="14 17" id="KW-0418">Kinase</keyword>
<dbReference type="Gene3D" id="3.20.20.60">
    <property type="entry name" value="Phosphoenolpyruvate-binding domains"/>
    <property type="match status" value="1"/>
</dbReference>
<dbReference type="PANTHER" id="PTHR46244">
    <property type="entry name" value="PHOSPHOENOLPYRUVATE-PROTEIN PHOSPHOTRANSFERASE"/>
    <property type="match status" value="1"/>
</dbReference>
<dbReference type="PRINTS" id="PR01736">
    <property type="entry name" value="PHPHTRNFRASE"/>
</dbReference>
<evidence type="ECO:0000256" key="3">
    <source>
        <dbReference type="ARBA" id="ARBA00002728"/>
    </source>
</evidence>
<evidence type="ECO:0000259" key="22">
    <source>
        <dbReference type="Pfam" id="PF02896"/>
    </source>
</evidence>
<feature type="binding site" evidence="20">
    <location>
        <position position="453"/>
    </location>
    <ligand>
        <name>Mg(2+)</name>
        <dbReference type="ChEBI" id="CHEBI:18420"/>
    </ligand>
</feature>
<evidence type="ECO:0000256" key="2">
    <source>
        <dbReference type="ARBA" id="ARBA00001946"/>
    </source>
</evidence>
<dbReference type="Pfam" id="PF02896">
    <property type="entry name" value="PEP-utilizers_C"/>
    <property type="match status" value="1"/>
</dbReference>
<feature type="binding site" evidence="19">
    <location>
        <position position="299"/>
    </location>
    <ligand>
        <name>phosphoenolpyruvate</name>
        <dbReference type="ChEBI" id="CHEBI:58702"/>
    </ligand>
</feature>
<evidence type="ECO:0000256" key="20">
    <source>
        <dbReference type="PIRSR" id="PIRSR000732-3"/>
    </source>
</evidence>
<evidence type="ECO:0000256" key="18">
    <source>
        <dbReference type="PIRSR" id="PIRSR000732-1"/>
    </source>
</evidence>
<accession>A0A5K7ZSD3</accession>
<feature type="domain" description="PEP-utilising enzyme C-terminal" evidence="22">
    <location>
        <begin position="263"/>
        <end position="536"/>
    </location>
</feature>
<dbReference type="PIRSF" id="PIRSF000732">
    <property type="entry name" value="PTS_enzyme_I"/>
    <property type="match status" value="1"/>
</dbReference>
<dbReference type="InterPro" id="IPR000121">
    <property type="entry name" value="PEP_util_C"/>
</dbReference>
<evidence type="ECO:0000256" key="1">
    <source>
        <dbReference type="ARBA" id="ARBA00000683"/>
    </source>
</evidence>
<comment type="subcellular location">
    <subcellularLocation>
        <location evidence="4 17">Cytoplasm</location>
    </subcellularLocation>
</comment>
<dbReference type="EMBL" id="AP021876">
    <property type="protein sequence ID" value="BBO83125.1"/>
    <property type="molecule type" value="Genomic_DNA"/>
</dbReference>
<evidence type="ECO:0000256" key="13">
    <source>
        <dbReference type="ARBA" id="ARBA00022723"/>
    </source>
</evidence>
<keyword evidence="15 17" id="KW-0460">Magnesium</keyword>
<sequence>MTLLGKGVSPGMAQGKAFVYKDVLLRDSERYLIDDSQIDDEKTRIKKAIDDVRKCLTIDAKQIEGKLGKQSADIFRAQEAILFDPQIGKEIKRVLETQMFNAEQVIRTVFRVLARRFRDLDNEVLRERGDDIDDLSRRLLLSLAGIHAHSLEKLPANTVLVARRLLPSDTVFLSRSSTVGVLAEFAGPAAHAALLARELGIPCIGGIPDLLETVHTGNFVLVDGTTGTAVLNPNPQAMERHKKASEEVRKSRETMAYVNSVERTVTSDGIEVSVMANVRSREDVELAMQCGADGIGLFRAEPFFLSTKHLPSAKKFATFLLESLEPARGRHIDVRLLDIGADKNPIYLHLPPEPDPSLGRRGVRVLHEYPELLDTQLRAVLEVSQEFGIGILIPMVTVDSDVLHIVSLLQKFSAEMGICRLPRIGAMIETPAAALSIASLRTHVDFFSIGSNDLTQYTMAAGRENPLVAEYFIDDHPTILRLIELVVRESGTTPVSICGELAGRVDVVPKLLKTGIRSLSVAAALVPDVKFAVRKIRKESFMQEKTDNETNHGDCRKQ</sequence>
<evidence type="ECO:0000259" key="23">
    <source>
        <dbReference type="Pfam" id="PF05524"/>
    </source>
</evidence>
<dbReference type="InterPro" id="IPR036637">
    <property type="entry name" value="Phosphohistidine_dom_sf"/>
</dbReference>
<keyword evidence="10 17" id="KW-0762">Sugar transport</keyword>
<feature type="active site" description="Proton donor" evidence="18">
    <location>
        <position position="498"/>
    </location>
</feature>
<keyword evidence="24" id="KW-0670">Pyruvate</keyword>
<dbReference type="GO" id="GO:0009401">
    <property type="term" value="P:phosphoenolpyruvate-dependent sugar phosphotransferase system"/>
    <property type="evidence" value="ECO:0007669"/>
    <property type="project" value="UniProtKB-KW"/>
</dbReference>
<comment type="cofactor">
    <cofactor evidence="2 17 20">
        <name>Mg(2+)</name>
        <dbReference type="ChEBI" id="CHEBI:18420"/>
    </cofactor>
</comment>
<dbReference type="InterPro" id="IPR050499">
    <property type="entry name" value="PEP-utilizing_PTS_enzyme"/>
</dbReference>
<evidence type="ECO:0000256" key="5">
    <source>
        <dbReference type="ARBA" id="ARBA00007837"/>
    </source>
</evidence>
<feature type="domain" description="PEP-utilising enzyme mobile" evidence="21">
    <location>
        <begin position="155"/>
        <end position="227"/>
    </location>
</feature>
<evidence type="ECO:0000256" key="19">
    <source>
        <dbReference type="PIRSR" id="PIRSR000732-2"/>
    </source>
</evidence>
<dbReference type="InterPro" id="IPR023151">
    <property type="entry name" value="PEP_util_CS"/>
</dbReference>
<dbReference type="PROSITE" id="PS00742">
    <property type="entry name" value="PEP_ENZYMES_2"/>
    <property type="match status" value="1"/>
</dbReference>
<dbReference type="InterPro" id="IPR024692">
    <property type="entry name" value="PTS_EI"/>
</dbReference>
<feature type="binding site" evidence="19">
    <location>
        <position position="463"/>
    </location>
    <ligand>
        <name>phosphoenolpyruvate</name>
        <dbReference type="ChEBI" id="CHEBI:58702"/>
    </ligand>
</feature>
<keyword evidence="9 17" id="KW-0963">Cytoplasm</keyword>
<dbReference type="SUPFAM" id="SSF47831">
    <property type="entry name" value="Enzyme I of the PEP:sugar phosphotransferase system HPr-binding (sub)domain"/>
    <property type="match status" value="1"/>
</dbReference>
<keyword evidence="11 17" id="KW-0808">Transferase</keyword>
<evidence type="ECO:0000313" key="24">
    <source>
        <dbReference type="EMBL" id="BBO83125.1"/>
    </source>
</evidence>
<dbReference type="EC" id="2.7.3.9" evidence="6 17"/>